<dbReference type="GO" id="GO:0003676">
    <property type="term" value="F:nucleic acid binding"/>
    <property type="evidence" value="ECO:0007669"/>
    <property type="project" value="InterPro"/>
</dbReference>
<organism evidence="2 3">
    <name type="scientific">Arabidopsis thaliana</name>
    <name type="common">Mouse-ear cress</name>
    <dbReference type="NCBI Taxonomy" id="3702"/>
    <lineage>
        <taxon>Eukaryota</taxon>
        <taxon>Viridiplantae</taxon>
        <taxon>Streptophyta</taxon>
        <taxon>Embryophyta</taxon>
        <taxon>Tracheophyta</taxon>
        <taxon>Spermatophyta</taxon>
        <taxon>Magnoliopsida</taxon>
        <taxon>eudicotyledons</taxon>
        <taxon>Gunneridae</taxon>
        <taxon>Pentapetalae</taxon>
        <taxon>rosids</taxon>
        <taxon>malvids</taxon>
        <taxon>Brassicales</taxon>
        <taxon>Brassicaceae</taxon>
        <taxon>Camelineae</taxon>
        <taxon>Arabidopsis</taxon>
    </lineage>
</organism>
<dbReference type="EMBL" id="CACSHJ010000087">
    <property type="protein sequence ID" value="CAA0283477.1"/>
    <property type="molecule type" value="Genomic_DNA"/>
</dbReference>
<evidence type="ECO:0000259" key="1">
    <source>
        <dbReference type="Pfam" id="PF13456"/>
    </source>
</evidence>
<proteinExistence type="predicted"/>
<evidence type="ECO:0000313" key="3">
    <source>
        <dbReference type="Proteomes" id="UP000434276"/>
    </source>
</evidence>
<accession>A0A5S9WKJ3</accession>
<sequence>MNNKKINFGCCNWTRDAMKWRQRFEAANVTWVSRTNNGPADLLAKHRLPDNCSFQYHYYVPPFIVSALHCNHS</sequence>
<dbReference type="GO" id="GO:0004523">
    <property type="term" value="F:RNA-DNA hybrid ribonuclease activity"/>
    <property type="evidence" value="ECO:0007669"/>
    <property type="project" value="InterPro"/>
</dbReference>
<dbReference type="InterPro" id="IPR002156">
    <property type="entry name" value="RNaseH_domain"/>
</dbReference>
<dbReference type="AlphaFoldDB" id="A0A5S9WKJ3"/>
<evidence type="ECO:0000313" key="2">
    <source>
        <dbReference type="EMBL" id="CAA0283477.1"/>
    </source>
</evidence>
<feature type="domain" description="RNase H type-1" evidence="1">
    <location>
        <begin position="2"/>
        <end position="46"/>
    </location>
</feature>
<gene>
    <name evidence="2" type="ORF">C24_LOCUS4012</name>
</gene>
<reference evidence="2 3" key="1">
    <citation type="submission" date="2019-12" db="EMBL/GenBank/DDBJ databases">
        <authorList>
            <person name="Jiao W.-B."/>
            <person name="Schneeberger K."/>
        </authorList>
    </citation>
    <scope>NUCLEOTIDE SEQUENCE [LARGE SCALE GENOMIC DNA]</scope>
    <source>
        <strain evidence="3">cv. C24</strain>
    </source>
</reference>
<dbReference type="ExpressionAtlas" id="A0A5S9WKJ3">
    <property type="expression patterns" value="baseline and differential"/>
</dbReference>
<dbReference type="Pfam" id="PF13456">
    <property type="entry name" value="RVT_3"/>
    <property type="match status" value="1"/>
</dbReference>
<dbReference type="Proteomes" id="UP000434276">
    <property type="component" value="Unassembled WGS sequence"/>
</dbReference>
<name>A0A5S9WKJ3_ARATH</name>
<protein>
    <recommendedName>
        <fullName evidence="1">RNase H type-1 domain-containing protein</fullName>
    </recommendedName>
</protein>
<dbReference type="OrthoDB" id="10268157at2759"/>